<evidence type="ECO:0000256" key="2">
    <source>
        <dbReference type="ARBA" id="ARBA00022475"/>
    </source>
</evidence>
<gene>
    <name evidence="7" type="primary">lgt</name>
    <name evidence="8" type="ORF">AMD00_19620</name>
</gene>
<comment type="similarity">
    <text evidence="1 7">Belongs to the Lgt family.</text>
</comment>
<dbReference type="HAMAP" id="MF_01147">
    <property type="entry name" value="Lgt"/>
    <property type="match status" value="1"/>
</dbReference>
<dbReference type="GO" id="GO:0042158">
    <property type="term" value="P:lipoprotein biosynthetic process"/>
    <property type="evidence" value="ECO:0007669"/>
    <property type="project" value="UniProtKB-UniRule"/>
</dbReference>
<feature type="transmembrane region" description="Helical" evidence="7">
    <location>
        <begin position="20"/>
        <end position="39"/>
    </location>
</feature>
<dbReference type="Proteomes" id="UP000036867">
    <property type="component" value="Unassembled WGS sequence"/>
</dbReference>
<evidence type="ECO:0000256" key="4">
    <source>
        <dbReference type="ARBA" id="ARBA00022692"/>
    </source>
</evidence>
<evidence type="ECO:0000256" key="5">
    <source>
        <dbReference type="ARBA" id="ARBA00022989"/>
    </source>
</evidence>
<dbReference type="PROSITE" id="PS01311">
    <property type="entry name" value="LGT"/>
    <property type="match status" value="1"/>
</dbReference>
<comment type="catalytic activity">
    <reaction evidence="7">
        <text>L-cysteinyl-[prolipoprotein] + a 1,2-diacyl-sn-glycero-3-phospho-(1'-sn-glycerol) = an S-1,2-diacyl-sn-glyceryl-L-cysteinyl-[prolipoprotein] + sn-glycerol 1-phosphate + H(+)</text>
        <dbReference type="Rhea" id="RHEA:56712"/>
        <dbReference type="Rhea" id="RHEA-COMP:14679"/>
        <dbReference type="Rhea" id="RHEA-COMP:14680"/>
        <dbReference type="ChEBI" id="CHEBI:15378"/>
        <dbReference type="ChEBI" id="CHEBI:29950"/>
        <dbReference type="ChEBI" id="CHEBI:57685"/>
        <dbReference type="ChEBI" id="CHEBI:64716"/>
        <dbReference type="ChEBI" id="CHEBI:140658"/>
        <dbReference type="EC" id="2.5.1.145"/>
    </reaction>
</comment>
<feature type="transmembrane region" description="Helical" evidence="7">
    <location>
        <begin position="86"/>
        <end position="111"/>
    </location>
</feature>
<dbReference type="UniPathway" id="UPA00664"/>
<dbReference type="NCBIfam" id="TIGR00544">
    <property type="entry name" value="lgt"/>
    <property type="match status" value="1"/>
</dbReference>
<comment type="function">
    <text evidence="7">Catalyzes the transfer of the diacylglyceryl group from phosphatidylglycerol to the sulfhydryl group of the N-terminal cysteine of a prolipoprotein, the first step in the formation of mature lipoproteins.</text>
</comment>
<dbReference type="Pfam" id="PF01790">
    <property type="entry name" value="LGT"/>
    <property type="match status" value="1"/>
</dbReference>
<feature type="binding site" evidence="7">
    <location>
        <position position="137"/>
    </location>
    <ligand>
        <name>a 1,2-diacyl-sn-glycero-3-phospho-(1'-sn-glycerol)</name>
        <dbReference type="ChEBI" id="CHEBI:64716"/>
    </ligand>
</feature>
<reference evidence="9" key="1">
    <citation type="submission" date="2015-08" db="EMBL/GenBank/DDBJ databases">
        <title>Fjat-10028 dsm 16317.</title>
        <authorList>
            <person name="Liu B."/>
            <person name="Wang J."/>
            <person name="Zhu Y."/>
            <person name="Liu G."/>
            <person name="Chen Q."/>
            <person name="Chen Z."/>
            <person name="Lan J."/>
            <person name="Che J."/>
            <person name="Ge C."/>
            <person name="Shi H."/>
            <person name="Pan Z."/>
            <person name="Liu X."/>
        </authorList>
    </citation>
    <scope>NUCLEOTIDE SEQUENCE [LARGE SCALE GENOMIC DNA]</scope>
    <source>
        <strain evidence="9">DSM 16317</strain>
    </source>
</reference>
<keyword evidence="3 7" id="KW-0808">Transferase</keyword>
<dbReference type="GeneID" id="301138308"/>
<keyword evidence="6 7" id="KW-0472">Membrane</keyword>
<feature type="transmembrane region" description="Helical" evidence="7">
    <location>
        <begin position="208"/>
        <end position="225"/>
    </location>
</feature>
<comment type="caution">
    <text evidence="8">The sequence shown here is derived from an EMBL/GenBank/DDBJ whole genome shotgun (WGS) entry which is preliminary data.</text>
</comment>
<feature type="transmembrane region" description="Helical" evidence="7">
    <location>
        <begin position="237"/>
        <end position="255"/>
    </location>
</feature>
<name>A0A0M0L9T2_9BACL</name>
<dbReference type="GO" id="GO:0005886">
    <property type="term" value="C:plasma membrane"/>
    <property type="evidence" value="ECO:0007669"/>
    <property type="project" value="UniProtKB-SubCell"/>
</dbReference>
<protein>
    <recommendedName>
        <fullName evidence="7">Phosphatidylglycerol--prolipoprotein diacylglyceryl transferase</fullName>
        <ecNumber evidence="7">2.5.1.145</ecNumber>
    </recommendedName>
</protein>
<keyword evidence="2 7" id="KW-1003">Cell membrane</keyword>
<dbReference type="STRING" id="263475.AMD00_19620"/>
<sequence length="269" mass="30620">MDSILLQINPVALELGPISIRWYGVIIATGIIIAFLIGQREMVKRGFHNDFLTDLLIWAVPISIICARIYYVIFKWDFYSANPGEIIQIWHGGIAIHGALIGAFITTYIFAKKHGASFWKIADVLAPSLIVGQIIGRWGNFINQEAFGGAVTRDFLEGLYLPNWIIEQMNVNGIYHHPTFLYESLWNVVGLVLLLALRKVNLRRGEIFLTYIIWYSFGRFFVEGLRTDSLLIGDLRMAQIVSLIGLVIGVVLFIYRRMTVKPVVKYLDK</sequence>
<dbReference type="PATRIC" id="fig|263475.3.peg.2775"/>
<keyword evidence="4 7" id="KW-0812">Transmembrane</keyword>
<dbReference type="RefSeq" id="WP_053418717.1">
    <property type="nucleotide sequence ID" value="NZ_JBNNVA010000008.1"/>
</dbReference>
<accession>A0A0M0L9T2</accession>
<evidence type="ECO:0000313" key="9">
    <source>
        <dbReference type="Proteomes" id="UP000036867"/>
    </source>
</evidence>
<evidence type="ECO:0000256" key="7">
    <source>
        <dbReference type="HAMAP-Rule" id="MF_01147"/>
    </source>
</evidence>
<organism evidence="8 9">
    <name type="scientific">Viridibacillus arvi</name>
    <dbReference type="NCBI Taxonomy" id="263475"/>
    <lineage>
        <taxon>Bacteria</taxon>
        <taxon>Bacillati</taxon>
        <taxon>Bacillota</taxon>
        <taxon>Bacilli</taxon>
        <taxon>Bacillales</taxon>
        <taxon>Caryophanaceae</taxon>
        <taxon>Viridibacillus</taxon>
    </lineage>
</organism>
<evidence type="ECO:0000256" key="1">
    <source>
        <dbReference type="ARBA" id="ARBA00007150"/>
    </source>
</evidence>
<evidence type="ECO:0000256" key="3">
    <source>
        <dbReference type="ARBA" id="ARBA00022679"/>
    </source>
</evidence>
<proteinExistence type="inferred from homology"/>
<dbReference type="PANTHER" id="PTHR30589:SF0">
    <property type="entry name" value="PHOSPHATIDYLGLYCEROL--PROLIPOPROTEIN DIACYLGLYCERYL TRANSFERASE"/>
    <property type="match status" value="1"/>
</dbReference>
<keyword evidence="9" id="KW-1185">Reference proteome</keyword>
<dbReference type="OrthoDB" id="871140at2"/>
<comment type="subcellular location">
    <subcellularLocation>
        <location evidence="7">Cell membrane</location>
        <topology evidence="7">Multi-pass membrane protein</topology>
    </subcellularLocation>
</comment>
<feature type="transmembrane region" description="Helical" evidence="7">
    <location>
        <begin position="51"/>
        <end position="74"/>
    </location>
</feature>
<keyword evidence="5 7" id="KW-1133">Transmembrane helix</keyword>
<comment type="pathway">
    <text evidence="7">Protein modification; lipoprotein biosynthesis (diacylglyceryl transfer).</text>
</comment>
<dbReference type="InterPro" id="IPR001640">
    <property type="entry name" value="Lgt"/>
</dbReference>
<dbReference type="EC" id="2.5.1.145" evidence="7"/>
<dbReference type="EMBL" id="LILB01000008">
    <property type="protein sequence ID" value="KOO47845.1"/>
    <property type="molecule type" value="Genomic_DNA"/>
</dbReference>
<evidence type="ECO:0000256" key="6">
    <source>
        <dbReference type="ARBA" id="ARBA00023136"/>
    </source>
</evidence>
<evidence type="ECO:0000313" key="8">
    <source>
        <dbReference type="EMBL" id="KOO47845.1"/>
    </source>
</evidence>
<dbReference type="AlphaFoldDB" id="A0A0M0L9T2"/>
<dbReference type="PANTHER" id="PTHR30589">
    <property type="entry name" value="PROLIPOPROTEIN DIACYLGLYCERYL TRANSFERASE"/>
    <property type="match status" value="1"/>
</dbReference>
<dbReference type="GO" id="GO:0008961">
    <property type="term" value="F:phosphatidylglycerol-prolipoprotein diacylglyceryl transferase activity"/>
    <property type="evidence" value="ECO:0007669"/>
    <property type="project" value="UniProtKB-UniRule"/>
</dbReference>